<organism evidence="7 8">
    <name type="scientific">Cafeteria roenbergensis</name>
    <name type="common">Marine flagellate</name>
    <dbReference type="NCBI Taxonomy" id="33653"/>
    <lineage>
        <taxon>Eukaryota</taxon>
        <taxon>Sar</taxon>
        <taxon>Stramenopiles</taxon>
        <taxon>Bigyra</taxon>
        <taxon>Opalozoa</taxon>
        <taxon>Bicosoecida</taxon>
        <taxon>Cafeteriaceae</taxon>
        <taxon>Cafeteria</taxon>
    </lineage>
</organism>
<accession>A0A5A8C5X6</accession>
<name>A0A5A8C5X6_CAFRO</name>
<feature type="region of interest" description="Disordered" evidence="6">
    <location>
        <begin position="231"/>
        <end position="255"/>
    </location>
</feature>
<dbReference type="InterPro" id="IPR004895">
    <property type="entry name" value="Prenylated_rab_accept_PRA1"/>
</dbReference>
<evidence type="ECO:0000256" key="1">
    <source>
        <dbReference type="ARBA" id="ARBA00004141"/>
    </source>
</evidence>
<evidence type="ECO:0000313" key="7">
    <source>
        <dbReference type="EMBL" id="KAA0148433.1"/>
    </source>
</evidence>
<dbReference type="PANTHER" id="PTHR19317:SF0">
    <property type="entry name" value="PRENYLATED RAB ACCEPTOR PROTEIN 1"/>
    <property type="match status" value="1"/>
</dbReference>
<comment type="similarity">
    <text evidence="5">Belongs to the PRA1 family.</text>
</comment>
<dbReference type="PANTHER" id="PTHR19317">
    <property type="entry name" value="PRENYLATED RAB ACCEPTOR 1-RELATED"/>
    <property type="match status" value="1"/>
</dbReference>
<evidence type="ECO:0000256" key="6">
    <source>
        <dbReference type="SAM" id="MobiDB-lite"/>
    </source>
</evidence>
<dbReference type="AlphaFoldDB" id="A0A5A8C5X6"/>
<sequence length="255" mass="27425">MPPMVSPRLREDMRQSFAWLRTASVSMLRPWNEFFTGFRVPESGWAEAEKRAGVNAAYFAANYFAVIVACQIFTAVTSPLLIVVLVMCALGTAVLFRPFKEIREPVRALLPAEWHRAVAAAVMTACFLLGTGYLWSVLLNALIGAGLVAVHMLVKTVTTRSRAAKLWFSARVFADRVADDLPDDSRSASLAQPAGTSAEPWHKASPSDDGFGLRSGAADMDLGAEAGAVDVDLGTSPTPGASTYFARQGAAVKRD</sequence>
<keyword evidence="4 5" id="KW-0472">Membrane</keyword>
<dbReference type="GO" id="GO:0016020">
    <property type="term" value="C:membrane"/>
    <property type="evidence" value="ECO:0007669"/>
    <property type="project" value="UniProtKB-SubCell"/>
</dbReference>
<comment type="subcellular location">
    <subcellularLocation>
        <location evidence="1 5">Membrane</location>
        <topology evidence="1 5">Multi-pass membrane protein</topology>
    </subcellularLocation>
</comment>
<evidence type="ECO:0000256" key="3">
    <source>
        <dbReference type="ARBA" id="ARBA00022989"/>
    </source>
</evidence>
<dbReference type="EMBL" id="VLTN01000053">
    <property type="protein sequence ID" value="KAA0148433.1"/>
    <property type="molecule type" value="Genomic_DNA"/>
</dbReference>
<dbReference type="GO" id="GO:0005794">
    <property type="term" value="C:Golgi apparatus"/>
    <property type="evidence" value="ECO:0007669"/>
    <property type="project" value="TreeGrafter"/>
</dbReference>
<keyword evidence="3 5" id="KW-1133">Transmembrane helix</keyword>
<evidence type="ECO:0000313" key="8">
    <source>
        <dbReference type="Proteomes" id="UP000323011"/>
    </source>
</evidence>
<comment type="caution">
    <text evidence="7">The sequence shown here is derived from an EMBL/GenBank/DDBJ whole genome shotgun (WGS) entry which is preliminary data.</text>
</comment>
<dbReference type="Pfam" id="PF03208">
    <property type="entry name" value="PRA1"/>
    <property type="match status" value="1"/>
</dbReference>
<gene>
    <name evidence="7" type="ORF">FNF29_06651</name>
</gene>
<evidence type="ECO:0000256" key="5">
    <source>
        <dbReference type="RuleBase" id="RU363107"/>
    </source>
</evidence>
<reference evidence="7 8" key="1">
    <citation type="submission" date="2019-07" db="EMBL/GenBank/DDBJ databases">
        <title>Genomes of Cafeteria roenbergensis.</title>
        <authorList>
            <person name="Fischer M.G."/>
            <person name="Hackl T."/>
            <person name="Roman M."/>
        </authorList>
    </citation>
    <scope>NUCLEOTIDE SEQUENCE [LARGE SCALE GENOMIC DNA]</scope>
    <source>
        <strain evidence="7 8">BVI</strain>
    </source>
</reference>
<comment type="caution">
    <text evidence="5">Lacks conserved residue(s) required for the propagation of feature annotation.</text>
</comment>
<evidence type="ECO:0000256" key="4">
    <source>
        <dbReference type="ARBA" id="ARBA00023136"/>
    </source>
</evidence>
<evidence type="ECO:0000256" key="2">
    <source>
        <dbReference type="ARBA" id="ARBA00022692"/>
    </source>
</evidence>
<proteinExistence type="inferred from homology"/>
<keyword evidence="8" id="KW-1185">Reference proteome</keyword>
<dbReference type="Proteomes" id="UP000323011">
    <property type="component" value="Unassembled WGS sequence"/>
</dbReference>
<feature type="transmembrane region" description="Helical" evidence="5">
    <location>
        <begin position="141"/>
        <end position="158"/>
    </location>
</feature>
<feature type="region of interest" description="Disordered" evidence="6">
    <location>
        <begin position="183"/>
        <end position="216"/>
    </location>
</feature>
<keyword evidence="2 5" id="KW-0812">Transmembrane</keyword>
<protein>
    <recommendedName>
        <fullName evidence="5">PRA1 family protein</fullName>
    </recommendedName>
</protein>